<gene>
    <name evidence="1" type="ORF">SRAS04492_LOCUS6132</name>
</gene>
<evidence type="ECO:0000313" key="1">
    <source>
        <dbReference type="EMBL" id="CAE0234328.1"/>
    </source>
</evidence>
<protein>
    <submittedName>
        <fullName evidence="1">Uncharacterized protein</fullName>
    </submittedName>
</protein>
<dbReference type="AlphaFoldDB" id="A0A7S3FYU3"/>
<proteinExistence type="predicted"/>
<organism evidence="1">
    <name type="scientific">Strombidium rassoulzadegani</name>
    <dbReference type="NCBI Taxonomy" id="1082188"/>
    <lineage>
        <taxon>Eukaryota</taxon>
        <taxon>Sar</taxon>
        <taxon>Alveolata</taxon>
        <taxon>Ciliophora</taxon>
        <taxon>Intramacronucleata</taxon>
        <taxon>Spirotrichea</taxon>
        <taxon>Oligotrichia</taxon>
        <taxon>Strombidiidae</taxon>
        <taxon>Strombidium</taxon>
    </lineage>
</organism>
<sequence>MVKLHKDVEKVAVQGLILALILIQPLDLASPSLLEAPVTMVKLSPALDFPWALIVIVEGGHRLLILDLLSKELIEVDSLLVGEEVVLQYLPLPHHFHELPHVFGNVDAAPPELTDRLLN</sequence>
<reference evidence="1" key="1">
    <citation type="submission" date="2021-01" db="EMBL/GenBank/DDBJ databases">
        <authorList>
            <person name="Corre E."/>
            <person name="Pelletier E."/>
            <person name="Niang G."/>
            <person name="Scheremetjew M."/>
            <person name="Finn R."/>
            <person name="Kale V."/>
            <person name="Holt S."/>
            <person name="Cochrane G."/>
            <person name="Meng A."/>
            <person name="Brown T."/>
            <person name="Cohen L."/>
        </authorList>
    </citation>
    <scope>NUCLEOTIDE SEQUENCE</scope>
    <source>
        <strain evidence="1">Ras09</strain>
    </source>
</reference>
<accession>A0A7S3FYU3</accession>
<dbReference type="EMBL" id="HBIA01012126">
    <property type="protein sequence ID" value="CAE0234328.1"/>
    <property type="molecule type" value="Transcribed_RNA"/>
</dbReference>
<name>A0A7S3FYU3_9SPIT</name>